<name>A0A9W4UG60_9PLEO</name>
<dbReference type="PANTHER" id="PTHR43439">
    <property type="entry name" value="PHENYLACETATE-COENZYME A LIGASE"/>
    <property type="match status" value="1"/>
</dbReference>
<dbReference type="AlphaFoldDB" id="A0A9W4UG60"/>
<dbReference type="Pfam" id="PF23562">
    <property type="entry name" value="AMP-binding_C_3"/>
    <property type="match status" value="1"/>
</dbReference>
<keyword evidence="2" id="KW-0597">Phosphoprotein</keyword>
<reference evidence="4" key="1">
    <citation type="submission" date="2023-01" db="EMBL/GenBank/DDBJ databases">
        <authorList>
            <person name="Van Ghelder C."/>
            <person name="Rancurel C."/>
        </authorList>
    </citation>
    <scope>NUCLEOTIDE SEQUENCE</scope>
    <source>
        <strain evidence="4">CNCM I-4278</strain>
    </source>
</reference>
<feature type="domain" description="AMP-dependent synthetase/ligase" evidence="3">
    <location>
        <begin position="39"/>
        <end position="346"/>
    </location>
</feature>
<dbReference type="InterPro" id="IPR051414">
    <property type="entry name" value="Adenylate-forming_Reductase"/>
</dbReference>
<dbReference type="Proteomes" id="UP001152607">
    <property type="component" value="Unassembled WGS sequence"/>
</dbReference>
<dbReference type="PROSITE" id="PS00455">
    <property type="entry name" value="AMP_BINDING"/>
    <property type="match status" value="1"/>
</dbReference>
<keyword evidence="1" id="KW-0596">Phosphopantetheine</keyword>
<dbReference type="SUPFAM" id="SSF56801">
    <property type="entry name" value="Acetyl-CoA synthetase-like"/>
    <property type="match status" value="1"/>
</dbReference>
<sequence>MPAKVGERLIAPTLDEYALSCPNQVFYSIPKHDNDLSQGFKNITCKQFSNAVNHAAAWLQTEVLSPNATPYEVIAYQGPNDLRYPILAIAASKVGQQILFPFPMAVTPIKLHLLNSTGCKYLLHVADDREEVSKLLVDNPQIQPTAVPELEAWLYSGDAPAYPYSKSWNEGKDDPWIIFHTSGTTGLPKPITYTNSMMSSFDVAQTLPEPKEMTQLGWCFNRRCYGVVPLSHFSGLCAALQGPLFLEMVSIQGPAGKVTTPQVISDILRYSQAEGFVGLPFLLQAMSKNQETLESLKALEFIQWIGAALDKETGDTLSKYVKLCPAMGTTECGPYFLRTNEDTEDWEYYAFQSGQGIEMIEKANNLYELVFQKKDDAIWQQAFKVFPDLDVFETKDLFEKHSSKDGLWLYAGRSDAIVVLSNSANINASRVEDKIAAHPRVIMALVGGTGRPNSFVIIELTPPASEDWKIKGTDAILADLWPTIEGANQDLSEYTRLRREFVIITGFDRGFAISPKGTIRRELSLKAFEKDISALFAGT</sequence>
<dbReference type="Pfam" id="PF00501">
    <property type="entry name" value="AMP-binding"/>
    <property type="match status" value="1"/>
</dbReference>
<evidence type="ECO:0000259" key="3">
    <source>
        <dbReference type="Pfam" id="PF00501"/>
    </source>
</evidence>
<dbReference type="InterPro" id="IPR000873">
    <property type="entry name" value="AMP-dep_synth/lig_dom"/>
</dbReference>
<accession>A0A9W4UG60</accession>
<evidence type="ECO:0000256" key="1">
    <source>
        <dbReference type="ARBA" id="ARBA00022450"/>
    </source>
</evidence>
<dbReference type="Gene3D" id="3.40.50.12780">
    <property type="entry name" value="N-terminal domain of ligase-like"/>
    <property type="match status" value="1"/>
</dbReference>
<proteinExistence type="predicted"/>
<dbReference type="InterPro" id="IPR020845">
    <property type="entry name" value="AMP-binding_CS"/>
</dbReference>
<evidence type="ECO:0000256" key="2">
    <source>
        <dbReference type="ARBA" id="ARBA00022553"/>
    </source>
</evidence>
<gene>
    <name evidence="4" type="ORF">PDIGIT_LOCUS8665</name>
</gene>
<evidence type="ECO:0000313" key="5">
    <source>
        <dbReference type="Proteomes" id="UP001152607"/>
    </source>
</evidence>
<comment type="caution">
    <text evidence="4">The sequence shown here is derived from an EMBL/GenBank/DDBJ whole genome shotgun (WGS) entry which is preliminary data.</text>
</comment>
<dbReference type="EMBL" id="CAOQHR010000006">
    <property type="protein sequence ID" value="CAI6335581.1"/>
    <property type="molecule type" value="Genomic_DNA"/>
</dbReference>
<dbReference type="OrthoDB" id="429813at2759"/>
<keyword evidence="5" id="KW-1185">Reference proteome</keyword>
<organism evidence="4 5">
    <name type="scientific">Periconia digitata</name>
    <dbReference type="NCBI Taxonomy" id="1303443"/>
    <lineage>
        <taxon>Eukaryota</taxon>
        <taxon>Fungi</taxon>
        <taxon>Dikarya</taxon>
        <taxon>Ascomycota</taxon>
        <taxon>Pezizomycotina</taxon>
        <taxon>Dothideomycetes</taxon>
        <taxon>Pleosporomycetidae</taxon>
        <taxon>Pleosporales</taxon>
        <taxon>Massarineae</taxon>
        <taxon>Periconiaceae</taxon>
        <taxon>Periconia</taxon>
    </lineage>
</organism>
<dbReference type="PANTHER" id="PTHR43439:SF2">
    <property type="entry name" value="ENZYME, PUTATIVE (JCVI)-RELATED"/>
    <property type="match status" value="1"/>
</dbReference>
<evidence type="ECO:0000313" key="4">
    <source>
        <dbReference type="EMBL" id="CAI6335581.1"/>
    </source>
</evidence>
<protein>
    <recommendedName>
        <fullName evidence="3">AMP-dependent synthetase/ligase domain-containing protein</fullName>
    </recommendedName>
</protein>
<dbReference type="InterPro" id="IPR042099">
    <property type="entry name" value="ANL_N_sf"/>
</dbReference>